<name>A0A163GG37_9BACL</name>
<evidence type="ECO:0000256" key="6">
    <source>
        <dbReference type="ARBA" id="ARBA00023139"/>
    </source>
</evidence>
<dbReference type="EMBL" id="LWMH01000001">
    <property type="protein sequence ID" value="KZS44951.1"/>
    <property type="molecule type" value="Genomic_DNA"/>
</dbReference>
<dbReference type="Pfam" id="PF25198">
    <property type="entry name" value="Spore_GerAC_N"/>
    <property type="match status" value="1"/>
</dbReference>
<evidence type="ECO:0000256" key="1">
    <source>
        <dbReference type="ARBA" id="ARBA00004635"/>
    </source>
</evidence>
<gene>
    <name evidence="10" type="ORF">AWU65_02915</name>
</gene>
<dbReference type="Proteomes" id="UP000076796">
    <property type="component" value="Unassembled WGS sequence"/>
</dbReference>
<keyword evidence="5" id="KW-0472">Membrane</keyword>
<comment type="subcellular location">
    <subcellularLocation>
        <location evidence="1">Membrane</location>
        <topology evidence="1">Lipid-anchor</topology>
    </subcellularLocation>
</comment>
<feature type="domain" description="Spore germination protein N-terminal" evidence="9">
    <location>
        <begin position="23"/>
        <end position="197"/>
    </location>
</feature>
<sequence>MRRYKSMVALFLLLTLTGCWSRYEVQNMNYATAVGIDYVDGQYTLYVQLLDFSTVAKLEGQQKAEQPPVWVGKGEGSSFTEAANDLYSTSQQRLNLGQISAILFSERLMKENKVGEVLELINRYREIRYLAWLFSTREPPEEILLATPFFRLSPNASILHKPEQNFRQCSILSPVRLQQFVLDSNEKARTSYIPELSLRKGQWQESNKPKELLRYSGIHVYDLHNYYGRMDLKDLPGMPWLSTHTIRVPLDLFAEEKLAAVLVAEKPKYEVTPIVKLNKAYFDISVKVKAGINELHTDLTEKELTQMAQEKIEEQIRKTYQTAFKEGIDIYNLGESLYRKHPHQWKSIATGKQQLVLNQDSLRHVKVEVNIVYPGRYKLHEHGESTS</sequence>
<evidence type="ECO:0000256" key="5">
    <source>
        <dbReference type="ARBA" id="ARBA00023136"/>
    </source>
</evidence>
<proteinExistence type="inferred from homology"/>
<dbReference type="PANTHER" id="PTHR35789">
    <property type="entry name" value="SPORE GERMINATION PROTEIN B3"/>
    <property type="match status" value="1"/>
</dbReference>
<evidence type="ECO:0000259" key="8">
    <source>
        <dbReference type="Pfam" id="PF05504"/>
    </source>
</evidence>
<protein>
    <submittedName>
        <fullName evidence="10">Spore gernimation protein</fullName>
    </submittedName>
</protein>
<evidence type="ECO:0000256" key="4">
    <source>
        <dbReference type="ARBA" id="ARBA00022729"/>
    </source>
</evidence>
<dbReference type="Gene3D" id="3.30.300.210">
    <property type="entry name" value="Nutrient germinant receptor protein C, domain 3"/>
    <property type="match status" value="1"/>
</dbReference>
<dbReference type="PANTHER" id="PTHR35789:SF1">
    <property type="entry name" value="SPORE GERMINATION PROTEIN B3"/>
    <property type="match status" value="1"/>
</dbReference>
<dbReference type="NCBIfam" id="TIGR02887">
    <property type="entry name" value="spore_ger_x_C"/>
    <property type="match status" value="1"/>
</dbReference>
<accession>A0A163GG37</accession>
<evidence type="ECO:0000256" key="7">
    <source>
        <dbReference type="ARBA" id="ARBA00023288"/>
    </source>
</evidence>
<dbReference type="AlphaFoldDB" id="A0A163GG37"/>
<organism evidence="10 11">
    <name type="scientific">Paenibacillus glucanolyticus</name>
    <dbReference type="NCBI Taxonomy" id="59843"/>
    <lineage>
        <taxon>Bacteria</taxon>
        <taxon>Bacillati</taxon>
        <taxon>Bacillota</taxon>
        <taxon>Bacilli</taxon>
        <taxon>Bacillales</taxon>
        <taxon>Paenibacillaceae</taxon>
        <taxon>Paenibacillus</taxon>
    </lineage>
</organism>
<dbReference type="InterPro" id="IPR046953">
    <property type="entry name" value="Spore_GerAC-like_C"/>
</dbReference>
<evidence type="ECO:0000313" key="11">
    <source>
        <dbReference type="Proteomes" id="UP000076796"/>
    </source>
</evidence>
<keyword evidence="4" id="KW-0732">Signal</keyword>
<dbReference type="InterPro" id="IPR057336">
    <property type="entry name" value="GerAC_N"/>
</dbReference>
<keyword evidence="7" id="KW-0449">Lipoprotein</keyword>
<dbReference type="GO" id="GO:0016020">
    <property type="term" value="C:membrane"/>
    <property type="evidence" value="ECO:0007669"/>
    <property type="project" value="UniProtKB-SubCell"/>
</dbReference>
<keyword evidence="3" id="KW-0309">Germination</keyword>
<dbReference type="Pfam" id="PF05504">
    <property type="entry name" value="Spore_GerAC"/>
    <property type="match status" value="1"/>
</dbReference>
<dbReference type="GO" id="GO:0009847">
    <property type="term" value="P:spore germination"/>
    <property type="evidence" value="ECO:0007669"/>
    <property type="project" value="InterPro"/>
</dbReference>
<evidence type="ECO:0000256" key="3">
    <source>
        <dbReference type="ARBA" id="ARBA00022544"/>
    </source>
</evidence>
<reference evidence="10" key="1">
    <citation type="journal article" date="2016" name="Genome Announc.">
        <title>Draft genomes of two strains of Paenibacillus glucanolyticus with capability to degrade lignocellulose.</title>
        <authorList>
            <person name="Mathews S.L."/>
            <person name="Pawlak J."/>
            <person name="Grunden A.M."/>
        </authorList>
    </citation>
    <scope>NUCLEOTIDE SEQUENCE [LARGE SCALE GENOMIC DNA]</scope>
    <source>
        <strain evidence="10">SLM1</strain>
    </source>
</reference>
<comment type="caution">
    <text evidence="10">The sequence shown here is derived from an EMBL/GenBank/DDBJ whole genome shotgun (WGS) entry which is preliminary data.</text>
</comment>
<keyword evidence="11" id="KW-1185">Reference proteome</keyword>
<feature type="domain" description="Spore germination GerAC-like C-terminal" evidence="8">
    <location>
        <begin position="224"/>
        <end position="374"/>
    </location>
</feature>
<evidence type="ECO:0000313" key="10">
    <source>
        <dbReference type="EMBL" id="KZS44951.1"/>
    </source>
</evidence>
<comment type="similarity">
    <text evidence="2">Belongs to the GerABKC lipoprotein family.</text>
</comment>
<dbReference type="InterPro" id="IPR038501">
    <property type="entry name" value="Spore_GerAC_C_sf"/>
</dbReference>
<dbReference type="PROSITE" id="PS51257">
    <property type="entry name" value="PROKAR_LIPOPROTEIN"/>
    <property type="match status" value="1"/>
</dbReference>
<dbReference type="InterPro" id="IPR008844">
    <property type="entry name" value="Spore_GerAC-like"/>
</dbReference>
<keyword evidence="6" id="KW-0564">Palmitate</keyword>
<evidence type="ECO:0000256" key="2">
    <source>
        <dbReference type="ARBA" id="ARBA00007886"/>
    </source>
</evidence>
<evidence type="ECO:0000259" key="9">
    <source>
        <dbReference type="Pfam" id="PF25198"/>
    </source>
</evidence>